<evidence type="ECO:0000256" key="4">
    <source>
        <dbReference type="ARBA" id="ARBA00023098"/>
    </source>
</evidence>
<evidence type="ECO:0000259" key="7">
    <source>
        <dbReference type="PROSITE" id="PS51635"/>
    </source>
</evidence>
<dbReference type="InterPro" id="IPR018490">
    <property type="entry name" value="cNMP-bd_dom_sf"/>
</dbReference>
<dbReference type="PROSITE" id="PS51635">
    <property type="entry name" value="PNPLA"/>
    <property type="match status" value="1"/>
</dbReference>
<dbReference type="GO" id="GO:0016042">
    <property type="term" value="P:lipid catabolic process"/>
    <property type="evidence" value="ECO:0007669"/>
    <property type="project" value="UniProtKB-UniRule"/>
</dbReference>
<dbReference type="CDD" id="cd00038">
    <property type="entry name" value="CAP_ED"/>
    <property type="match status" value="1"/>
</dbReference>
<dbReference type="PRINTS" id="PR00103">
    <property type="entry name" value="CAMPKINASE"/>
</dbReference>
<comment type="similarity">
    <text evidence="1">Belongs to the NTE family.</text>
</comment>
<feature type="short sequence motif" description="GXSXG" evidence="5">
    <location>
        <begin position="350"/>
        <end position="354"/>
    </location>
</feature>
<dbReference type="InterPro" id="IPR002641">
    <property type="entry name" value="PNPLA_dom"/>
</dbReference>
<dbReference type="InterPro" id="IPR050301">
    <property type="entry name" value="NTE"/>
</dbReference>
<sequence length="593" mass="63736">MPDDSEAHAHRYGGEGVSAPEIPFLAGLDPAAIEAVRARMVPVAVPAGKILFEQGAPGDALYTLVSGVVGVAARDHNGRPTRIARLRPPEIFGEMALLSDAPRAATVIALRDAHLLQLTRDAFETVIAEHPHTLLYLARMLADRLRTLYEGYSVHHAPRNFTILAVTDGPDTEGFARKLAGAFDTVLPGETGCLTDWPDTADEAWFQAYEGRHARTIFAAREIDCPWCRQSQRRGDHVLLLAEPGAAPRPGAAEYLERVRSDWIRMDLVIRQDPGAKRPKPLHPAVAALPVALRIQLRDGRPADLQRLARLASGAGRGLVLGGGGARGLAHLGVLRALDEVSCAPDFVGGTSMGAIIAASLAMDWSLAEIQEQTEAFFATDNPINDYTLPLHALTRGAKVDAGLAARYGGARIEDLWLPFFCVSSNLTTGDTMVHRSGDLAQALRASIAIPGLLPPVLCDEGVLVDGGMMNNLPADVAAELERGPVLAVDVGSDRAFQDMPRRGWTGRLMRKLIGSPLAMPGLAPLLLRAATVSSDAQSLMAATHATAVLKPQLSGIDLRAWSRFRESAELGYREARSNLEAGKLDRWLDPLR</sequence>
<dbReference type="InterPro" id="IPR000595">
    <property type="entry name" value="cNMP-bd_dom"/>
</dbReference>
<dbReference type="Gene3D" id="3.40.1090.10">
    <property type="entry name" value="Cytosolic phospholipase A2 catalytic domain"/>
    <property type="match status" value="2"/>
</dbReference>
<keyword evidence="4 5" id="KW-0443">Lipid metabolism</keyword>
<feature type="short sequence motif" description="GXGXXG" evidence="5">
    <location>
        <begin position="323"/>
        <end position="328"/>
    </location>
</feature>
<evidence type="ECO:0000256" key="5">
    <source>
        <dbReference type="PROSITE-ProRule" id="PRU01161"/>
    </source>
</evidence>
<evidence type="ECO:0000313" key="9">
    <source>
        <dbReference type="Proteomes" id="UP000198704"/>
    </source>
</evidence>
<evidence type="ECO:0000256" key="2">
    <source>
        <dbReference type="ARBA" id="ARBA00022801"/>
    </source>
</evidence>
<dbReference type="SUPFAM" id="SSF52151">
    <property type="entry name" value="FabD/lysophospholipase-like"/>
    <property type="match status" value="1"/>
</dbReference>
<dbReference type="Pfam" id="PF00027">
    <property type="entry name" value="cNMP_binding"/>
    <property type="match status" value="1"/>
</dbReference>
<dbReference type="Pfam" id="PF01734">
    <property type="entry name" value="Patatin"/>
    <property type="match status" value="1"/>
</dbReference>
<dbReference type="AlphaFoldDB" id="A0A1G9TDU6"/>
<dbReference type="OrthoDB" id="5290098at2"/>
<feature type="short sequence motif" description="DGA/G" evidence="5">
    <location>
        <begin position="466"/>
        <end position="468"/>
    </location>
</feature>
<dbReference type="Gene3D" id="2.60.120.10">
    <property type="entry name" value="Jelly Rolls"/>
    <property type="match status" value="1"/>
</dbReference>
<evidence type="ECO:0000256" key="3">
    <source>
        <dbReference type="ARBA" id="ARBA00022963"/>
    </source>
</evidence>
<dbReference type="SMART" id="SM00100">
    <property type="entry name" value="cNMP"/>
    <property type="match status" value="1"/>
</dbReference>
<reference evidence="9" key="1">
    <citation type="submission" date="2016-10" db="EMBL/GenBank/DDBJ databases">
        <authorList>
            <person name="Varghese N."/>
            <person name="Submissions S."/>
        </authorList>
    </citation>
    <scope>NUCLEOTIDE SEQUENCE [LARGE SCALE GENOMIC DNA]</scope>
    <source>
        <strain evidence="9">BL47</strain>
    </source>
</reference>
<evidence type="ECO:0000256" key="1">
    <source>
        <dbReference type="ARBA" id="ARBA00006636"/>
    </source>
</evidence>
<name>A0A1G9TDU6_9HYPH</name>
<gene>
    <name evidence="8" type="ORF">SAMN05216360_102149</name>
</gene>
<proteinExistence type="inferred from homology"/>
<feature type="active site" description="Proton acceptor" evidence="5">
    <location>
        <position position="466"/>
    </location>
</feature>
<dbReference type="InterPro" id="IPR014710">
    <property type="entry name" value="RmlC-like_jellyroll"/>
</dbReference>
<evidence type="ECO:0000313" key="8">
    <source>
        <dbReference type="EMBL" id="SDM45772.1"/>
    </source>
</evidence>
<dbReference type="RefSeq" id="WP_091713334.1">
    <property type="nucleotide sequence ID" value="NZ_FNHS01000002.1"/>
</dbReference>
<dbReference type="InterPro" id="IPR016035">
    <property type="entry name" value="Acyl_Trfase/lysoPLipase"/>
</dbReference>
<dbReference type="InterPro" id="IPR018488">
    <property type="entry name" value="cNMP-bd_CS"/>
</dbReference>
<feature type="active site" description="Nucleophile" evidence="5">
    <location>
        <position position="352"/>
    </location>
</feature>
<dbReference type="GO" id="GO:0004622">
    <property type="term" value="F:phosphatidylcholine lysophospholipase activity"/>
    <property type="evidence" value="ECO:0007669"/>
    <property type="project" value="UniProtKB-ARBA"/>
</dbReference>
<dbReference type="SUPFAM" id="SSF51206">
    <property type="entry name" value="cAMP-binding domain-like"/>
    <property type="match status" value="1"/>
</dbReference>
<feature type="domain" description="Cyclic nucleotide-binding" evidence="6">
    <location>
        <begin position="24"/>
        <end position="127"/>
    </location>
</feature>
<dbReference type="STRING" id="582672.SAMN05216360_102149"/>
<accession>A0A1G9TDU6</accession>
<dbReference type="PANTHER" id="PTHR14226:SF29">
    <property type="entry name" value="NEUROPATHY TARGET ESTERASE SWS"/>
    <property type="match status" value="1"/>
</dbReference>
<feature type="domain" description="PNPLA" evidence="7">
    <location>
        <begin position="319"/>
        <end position="479"/>
    </location>
</feature>
<dbReference type="PROSITE" id="PS50042">
    <property type="entry name" value="CNMP_BINDING_3"/>
    <property type="match status" value="1"/>
</dbReference>
<keyword evidence="9" id="KW-1185">Reference proteome</keyword>
<dbReference type="PANTHER" id="PTHR14226">
    <property type="entry name" value="NEUROPATHY TARGET ESTERASE/SWISS CHEESE D.MELANOGASTER"/>
    <property type="match status" value="1"/>
</dbReference>
<organism evidence="8 9">
    <name type="scientific">Methylobacterium phyllostachyos</name>
    <dbReference type="NCBI Taxonomy" id="582672"/>
    <lineage>
        <taxon>Bacteria</taxon>
        <taxon>Pseudomonadati</taxon>
        <taxon>Pseudomonadota</taxon>
        <taxon>Alphaproteobacteria</taxon>
        <taxon>Hyphomicrobiales</taxon>
        <taxon>Methylobacteriaceae</taxon>
        <taxon>Methylobacterium</taxon>
    </lineage>
</organism>
<dbReference type="EMBL" id="FNHS01000002">
    <property type="protein sequence ID" value="SDM45772.1"/>
    <property type="molecule type" value="Genomic_DNA"/>
</dbReference>
<keyword evidence="3 5" id="KW-0442">Lipid degradation</keyword>
<keyword evidence="2 5" id="KW-0378">Hydrolase</keyword>
<dbReference type="PROSITE" id="PS00889">
    <property type="entry name" value="CNMP_BINDING_2"/>
    <property type="match status" value="1"/>
</dbReference>
<dbReference type="CDD" id="cd07205">
    <property type="entry name" value="Pat_PNPLA6_PNPLA7_NTE1_like"/>
    <property type="match status" value="1"/>
</dbReference>
<protein>
    <submittedName>
        <fullName evidence="8">NTE family protein</fullName>
    </submittedName>
</protein>
<dbReference type="Proteomes" id="UP000198704">
    <property type="component" value="Unassembled WGS sequence"/>
</dbReference>
<evidence type="ECO:0000259" key="6">
    <source>
        <dbReference type="PROSITE" id="PS50042"/>
    </source>
</evidence>